<feature type="domain" description="DnaA N-terminal" evidence="1">
    <location>
        <begin position="192"/>
        <end position="253"/>
    </location>
</feature>
<dbReference type="Proteomes" id="UP000220045">
    <property type="component" value="Unassembled WGS sequence"/>
</dbReference>
<dbReference type="Pfam" id="PF11638">
    <property type="entry name" value="DnaA_N"/>
    <property type="match status" value="3"/>
</dbReference>
<comment type="caution">
    <text evidence="2">The sequence shown here is derived from an EMBL/GenBank/DDBJ whole genome shotgun (WGS) entry which is preliminary data.</text>
</comment>
<feature type="domain" description="DnaA N-terminal" evidence="1">
    <location>
        <begin position="94"/>
        <end position="153"/>
    </location>
</feature>
<reference evidence="2 3" key="1">
    <citation type="submission" date="2017-09" db="EMBL/GenBank/DDBJ databases">
        <title>Large-scale bioinformatics analysis of Bacillus genomes uncovers conserved roles of natural products in bacterial physiology.</title>
        <authorList>
            <consortium name="Agbiome Team Llc"/>
            <person name="Bleich R.M."/>
            <person name="Grubbs K.J."/>
            <person name="Santa Maria K.C."/>
            <person name="Allen S.E."/>
            <person name="Farag S."/>
            <person name="Shank E.A."/>
            <person name="Bowers A."/>
        </authorList>
    </citation>
    <scope>NUCLEOTIDE SEQUENCE [LARGE SCALE GENOMIC DNA]</scope>
    <source>
        <strain evidence="2 3">AFS004017</strain>
    </source>
</reference>
<dbReference type="InterPro" id="IPR024633">
    <property type="entry name" value="DnaA_N_dom"/>
</dbReference>
<protein>
    <recommendedName>
        <fullName evidence="1">DnaA N-terminal domain-containing protein</fullName>
    </recommendedName>
</protein>
<evidence type="ECO:0000313" key="2">
    <source>
        <dbReference type="EMBL" id="PEJ08380.1"/>
    </source>
</evidence>
<dbReference type="Gene3D" id="3.30.300.180">
    <property type="match status" value="3"/>
</dbReference>
<accession>A0A2C4H0U5</accession>
<dbReference type="RefSeq" id="WP_098094730.1">
    <property type="nucleotide sequence ID" value="NZ_NUEL01000014.1"/>
</dbReference>
<feature type="domain" description="DnaA N-terminal" evidence="1">
    <location>
        <begin position="5"/>
        <end position="60"/>
    </location>
</feature>
<evidence type="ECO:0000313" key="3">
    <source>
        <dbReference type="Proteomes" id="UP000220045"/>
    </source>
</evidence>
<dbReference type="AlphaFoldDB" id="A0A2C4H0U5"/>
<evidence type="ECO:0000259" key="1">
    <source>
        <dbReference type="Pfam" id="PF11638"/>
    </source>
</evidence>
<name>A0A2C4H0U5_9BACI</name>
<sequence>MKMNWTEVKEKIRPQISKPSYETWFTNTTVYLEDDILTIYCPNEFARDWLESHYKELVFHTLREMFNTTFEIQFDLCNDEPSKLKDVPKKRLNSWDEVKKALRPKLAEKTFITWVRNTNATIEDNTLIIFCEDAFHRDLLEGEYKNIISSTVQKLTNEEYQIWFEIESKTTSITHIHHMQNNPLTSGQEKSNTIWDEIKDKIQVTISRPSYETWIKETTARINGNSLIIYFENEFQQEWVKKSYKDLISQLAEKLTGNTYELQFELESNKDATSSSEKSKSPTENTIFELWEQFNSSNDELKYNNVEDSEKRIQALEEKIENLEKVIDTLVGKLEVVEVKTQLEKSPTVFFT</sequence>
<dbReference type="InterPro" id="IPR038454">
    <property type="entry name" value="DnaA_N_sf"/>
</dbReference>
<proteinExistence type="predicted"/>
<organism evidence="2 3">
    <name type="scientific">Bacillus wiedmannii</name>
    <dbReference type="NCBI Taxonomy" id="1890302"/>
    <lineage>
        <taxon>Bacteria</taxon>
        <taxon>Bacillati</taxon>
        <taxon>Bacillota</taxon>
        <taxon>Bacilli</taxon>
        <taxon>Bacillales</taxon>
        <taxon>Bacillaceae</taxon>
        <taxon>Bacillus</taxon>
        <taxon>Bacillus cereus group</taxon>
    </lineage>
</organism>
<dbReference type="NCBIfam" id="NF005206">
    <property type="entry name" value="PRK06672.1"/>
    <property type="match status" value="1"/>
</dbReference>
<dbReference type="EMBL" id="NUEL01000014">
    <property type="protein sequence ID" value="PEJ08380.1"/>
    <property type="molecule type" value="Genomic_DNA"/>
</dbReference>
<gene>
    <name evidence="2" type="ORF">CN684_11595</name>
</gene>